<dbReference type="PRINTS" id="PR00463">
    <property type="entry name" value="EP450I"/>
</dbReference>
<dbReference type="PRINTS" id="PR00385">
    <property type="entry name" value="P450"/>
</dbReference>
<evidence type="ECO:0000256" key="2">
    <source>
        <dbReference type="ARBA" id="ARBA00022617"/>
    </source>
</evidence>
<proteinExistence type="inferred from homology"/>
<dbReference type="InterPro" id="IPR050196">
    <property type="entry name" value="Cytochrome_P450_Monoox"/>
</dbReference>
<dbReference type="AlphaFoldDB" id="A0A2P7SDJ1"/>
<dbReference type="GO" id="GO:0004497">
    <property type="term" value="F:monooxygenase activity"/>
    <property type="evidence" value="ECO:0007669"/>
    <property type="project" value="UniProtKB-KW"/>
</dbReference>
<dbReference type="SUPFAM" id="SSF48264">
    <property type="entry name" value="Cytochrome P450"/>
    <property type="match status" value="1"/>
</dbReference>
<dbReference type="InterPro" id="IPR017972">
    <property type="entry name" value="Cyt_P450_CS"/>
</dbReference>
<protein>
    <submittedName>
        <fullName evidence="10">Cytochrome P450</fullName>
    </submittedName>
</protein>
<evidence type="ECO:0000256" key="6">
    <source>
        <dbReference type="ARBA" id="ARBA00023033"/>
    </source>
</evidence>
<dbReference type="Proteomes" id="UP000240653">
    <property type="component" value="Unassembled WGS sequence"/>
</dbReference>
<feature type="binding site" description="axial binding residue" evidence="7">
    <location>
        <position position="404"/>
    </location>
    <ligand>
        <name>heme</name>
        <dbReference type="ChEBI" id="CHEBI:30413"/>
    </ligand>
    <ligandPart>
        <name>Fe</name>
        <dbReference type="ChEBI" id="CHEBI:18248"/>
    </ligandPart>
</feature>
<evidence type="ECO:0000313" key="11">
    <source>
        <dbReference type="Proteomes" id="UP000240653"/>
    </source>
</evidence>
<evidence type="ECO:0000256" key="4">
    <source>
        <dbReference type="ARBA" id="ARBA00023002"/>
    </source>
</evidence>
<dbReference type="EMBL" id="PXYL01000006">
    <property type="protein sequence ID" value="PSJ60425.1"/>
    <property type="molecule type" value="Genomic_DNA"/>
</dbReference>
<feature type="region of interest" description="Disordered" evidence="9">
    <location>
        <begin position="1"/>
        <end position="20"/>
    </location>
</feature>
<keyword evidence="5 7" id="KW-0408">Iron</keyword>
<dbReference type="Pfam" id="PF00067">
    <property type="entry name" value="p450"/>
    <property type="match status" value="1"/>
</dbReference>
<feature type="compositionally biased region" description="Pro residues" evidence="9">
    <location>
        <begin position="7"/>
        <end position="18"/>
    </location>
</feature>
<keyword evidence="11" id="KW-1185">Reference proteome</keyword>
<comment type="similarity">
    <text evidence="1 8">Belongs to the cytochrome P450 family.</text>
</comment>
<dbReference type="GO" id="GO:0016705">
    <property type="term" value="F:oxidoreductase activity, acting on paired donors, with incorporation or reduction of molecular oxygen"/>
    <property type="evidence" value="ECO:0007669"/>
    <property type="project" value="InterPro"/>
</dbReference>
<dbReference type="PANTHER" id="PTHR24291:SF50">
    <property type="entry name" value="BIFUNCTIONAL ALBAFLAVENONE MONOOXYGENASE_TERPENE SYNTHASE"/>
    <property type="match status" value="1"/>
</dbReference>
<dbReference type="PANTHER" id="PTHR24291">
    <property type="entry name" value="CYTOCHROME P450 FAMILY 4"/>
    <property type="match status" value="1"/>
</dbReference>
<evidence type="ECO:0000256" key="7">
    <source>
        <dbReference type="PIRSR" id="PIRSR602401-1"/>
    </source>
</evidence>
<dbReference type="GO" id="GO:0020037">
    <property type="term" value="F:heme binding"/>
    <property type="evidence" value="ECO:0007669"/>
    <property type="project" value="InterPro"/>
</dbReference>
<gene>
    <name evidence="10" type="ORF">C7I85_13410</name>
</gene>
<evidence type="ECO:0000256" key="5">
    <source>
        <dbReference type="ARBA" id="ARBA00023004"/>
    </source>
</evidence>
<keyword evidence="2 7" id="KW-0349">Heme</keyword>
<comment type="caution">
    <text evidence="10">The sequence shown here is derived from an EMBL/GenBank/DDBJ whole genome shotgun (WGS) entry which is preliminary data.</text>
</comment>
<dbReference type="Gene3D" id="1.10.630.10">
    <property type="entry name" value="Cytochrome P450"/>
    <property type="match status" value="1"/>
</dbReference>
<dbReference type="InterPro" id="IPR002401">
    <property type="entry name" value="Cyt_P450_E_grp-I"/>
</dbReference>
<evidence type="ECO:0000256" key="3">
    <source>
        <dbReference type="ARBA" id="ARBA00022723"/>
    </source>
</evidence>
<name>A0A2P7SDJ1_9HYPH</name>
<dbReference type="OrthoDB" id="9764248at2"/>
<dbReference type="RefSeq" id="WP_106724503.1">
    <property type="nucleotide sequence ID" value="NZ_PXYL01000006.1"/>
</dbReference>
<sequence>MDTAPAPFIPPAPKPRSTPPSTLQMIRIVYRNPLELWGEPSYNQPWISVSGIGGPLVIANDPGLIRHVLVDNARNYKMAAVRQKILRPILRDGLLTAEGEVWRRSRKAMAPVFTPRHIFGFGQPMLKRTLEFVERYEGETGTVDIARDMTTLTYEILAETLFSGEIAGEPGSFGRQVDHLFETMGRVDPLDLLRAPDWLPRITRIRGRKTMAYFRKIVSDTMTMRKERLEHEPDTVPQDFLTLLLRAEGPDGLARAEIEDNIITFIGAGHETTARALGWTIYCLAEASWERAPIEAEIDAVLAREPDPTKWLDAMPLTRAAFEEALRLYPPAPSINREAIETDRYQDLEIRKGSQVLVMPWTVHRHRKLWDQPEAFIPARFHPGNREKIDRYQYLPFGAGPRVCIGASFAMQEAIIALAILLSRFRFDTVAETKPWPVQKLTTQPQGGLPMRVTRRG</sequence>
<organism evidence="10 11">
    <name type="scientific">Pseudaminobacter soli</name>
    <name type="common">ex Li et al. 2025</name>
    <dbReference type="NCBI Taxonomy" id="1295366"/>
    <lineage>
        <taxon>Bacteria</taxon>
        <taxon>Pseudomonadati</taxon>
        <taxon>Pseudomonadota</taxon>
        <taxon>Alphaproteobacteria</taxon>
        <taxon>Hyphomicrobiales</taxon>
        <taxon>Phyllobacteriaceae</taxon>
        <taxon>Pseudaminobacter</taxon>
    </lineage>
</organism>
<dbReference type="GO" id="GO:0005506">
    <property type="term" value="F:iron ion binding"/>
    <property type="evidence" value="ECO:0007669"/>
    <property type="project" value="InterPro"/>
</dbReference>
<comment type="cofactor">
    <cofactor evidence="7">
        <name>heme</name>
        <dbReference type="ChEBI" id="CHEBI:30413"/>
    </cofactor>
</comment>
<accession>A0A2P7SDJ1</accession>
<evidence type="ECO:0000256" key="9">
    <source>
        <dbReference type="SAM" id="MobiDB-lite"/>
    </source>
</evidence>
<keyword evidence="4 8" id="KW-0560">Oxidoreductase</keyword>
<dbReference type="InterPro" id="IPR001128">
    <property type="entry name" value="Cyt_P450"/>
</dbReference>
<evidence type="ECO:0000256" key="1">
    <source>
        <dbReference type="ARBA" id="ARBA00010617"/>
    </source>
</evidence>
<dbReference type="PROSITE" id="PS00086">
    <property type="entry name" value="CYTOCHROME_P450"/>
    <property type="match status" value="1"/>
</dbReference>
<keyword evidence="6 8" id="KW-0503">Monooxygenase</keyword>
<evidence type="ECO:0000313" key="10">
    <source>
        <dbReference type="EMBL" id="PSJ60425.1"/>
    </source>
</evidence>
<reference evidence="10 11" key="1">
    <citation type="submission" date="2018-03" db="EMBL/GenBank/DDBJ databases">
        <title>The draft genome of Mesorhizobium soli JCM 19897.</title>
        <authorList>
            <person name="Li L."/>
            <person name="Liu L."/>
            <person name="Liang L."/>
            <person name="Wang T."/>
            <person name="Zhang X."/>
        </authorList>
    </citation>
    <scope>NUCLEOTIDE SEQUENCE [LARGE SCALE GENOMIC DNA]</scope>
    <source>
        <strain evidence="10 11">JCM 19897</strain>
    </source>
</reference>
<evidence type="ECO:0000256" key="8">
    <source>
        <dbReference type="RuleBase" id="RU000461"/>
    </source>
</evidence>
<keyword evidence="3 7" id="KW-0479">Metal-binding</keyword>
<dbReference type="InterPro" id="IPR036396">
    <property type="entry name" value="Cyt_P450_sf"/>
</dbReference>